<reference evidence="2 3" key="2">
    <citation type="submission" date="2014-10" db="EMBL/GenBank/DDBJ databases">
        <title>Paracoccus sanguinis sp. nov., isolated from clinical specimens of New York State patients.</title>
        <authorList>
            <person name="Mingle L.A."/>
            <person name="Cole J.A."/>
            <person name="Lapierre P."/>
            <person name="Musser K.A."/>
        </authorList>
    </citation>
    <scope>NUCLEOTIDE SEQUENCE [LARGE SCALE GENOMIC DNA]</scope>
    <source>
        <strain evidence="2 3">5503</strain>
    </source>
</reference>
<dbReference type="GO" id="GO:0020037">
    <property type="term" value="F:heme binding"/>
    <property type="evidence" value="ECO:0007669"/>
    <property type="project" value="InterPro"/>
</dbReference>
<name>A0A099GKY7_9RHOB</name>
<protein>
    <submittedName>
        <fullName evidence="2">Catalase</fullName>
    </submittedName>
</protein>
<organism evidence="2 3">
    <name type="scientific">Paracoccus sanguinis</name>
    <dbReference type="NCBI Taxonomy" id="1545044"/>
    <lineage>
        <taxon>Bacteria</taxon>
        <taxon>Pseudomonadati</taxon>
        <taxon>Pseudomonadota</taxon>
        <taxon>Alphaproteobacteria</taxon>
        <taxon>Rhodobacterales</taxon>
        <taxon>Paracoccaceae</taxon>
        <taxon>Paracoccus</taxon>
    </lineage>
</organism>
<dbReference type="Gene3D" id="2.40.180.10">
    <property type="entry name" value="Catalase core domain"/>
    <property type="match status" value="1"/>
</dbReference>
<dbReference type="RefSeq" id="WP_036707424.1">
    <property type="nucleotide sequence ID" value="NZ_JRKQ01000009.1"/>
</dbReference>
<dbReference type="InterPro" id="IPR011614">
    <property type="entry name" value="Catalase_core"/>
</dbReference>
<dbReference type="Pfam" id="PF00199">
    <property type="entry name" value="Catalase"/>
    <property type="match status" value="1"/>
</dbReference>
<dbReference type="Proteomes" id="UP000029858">
    <property type="component" value="Unassembled WGS sequence"/>
</dbReference>
<dbReference type="InterPro" id="IPR020835">
    <property type="entry name" value="Catalase_sf"/>
</dbReference>
<dbReference type="CDD" id="cd08152">
    <property type="entry name" value="y4iL_like"/>
    <property type="match status" value="1"/>
</dbReference>
<evidence type="ECO:0000313" key="3">
    <source>
        <dbReference type="Proteomes" id="UP000029858"/>
    </source>
</evidence>
<evidence type="ECO:0000313" key="2">
    <source>
        <dbReference type="EMBL" id="KGJ23197.1"/>
    </source>
</evidence>
<gene>
    <name evidence="2" type="ORF">IX56_03330</name>
</gene>
<proteinExistence type="predicted"/>
<dbReference type="AlphaFoldDB" id="A0A099GKY7"/>
<dbReference type="EMBL" id="JRKQ01000009">
    <property type="protein sequence ID" value="KGJ23197.1"/>
    <property type="molecule type" value="Genomic_DNA"/>
</dbReference>
<sequence length="363" mass="40388">MTDNYVRYSPEVEVPVEDEARLIAEITDQMSETNLEAFERHRHAIRDAHAKSHGVLTGTLTIPADLPAHLRQGVFAQPGEYDVVARISSAPGDIHSDEIPQPRGFALKIMGVEGNRLLKRDDSHSQDFLMVNLPVLPFGDIPKYKQMLGLLEKRAQAPQRVQRFGAAVARGLENAIEAVGATPGVTLQGLALSNDNLLGETFFTQGALRFGDYIGKVSLAPRSENVRALTGQPIEDMSYSRIEEVVRDFFRDNEAVYDLRVQLCTDLDEMPVEDAAILWDEEKSPQQVIGTVRFAPQDSFSDARRVYADDVLSFNPWQGITAHQPLGSIMRIRRTVYDVSSDRRHRLNAVTRTEPASAADIPA</sequence>
<comment type="caution">
    <text evidence="2">The sequence shown here is derived from an EMBL/GenBank/DDBJ whole genome shotgun (WGS) entry which is preliminary data.</text>
</comment>
<feature type="domain" description="Catalase core" evidence="1">
    <location>
        <begin position="26"/>
        <end position="116"/>
    </location>
</feature>
<dbReference type="PANTHER" id="PTHR36195:SF4">
    <property type="entry name" value="DOMAIN PROTEIN, PUTATIVE (AFU_ORTHOLOGUE AFUA_5G01990)-RELATED"/>
    <property type="match status" value="1"/>
</dbReference>
<dbReference type="GO" id="GO:0004096">
    <property type="term" value="F:catalase activity"/>
    <property type="evidence" value="ECO:0007669"/>
    <property type="project" value="InterPro"/>
</dbReference>
<evidence type="ECO:0000259" key="1">
    <source>
        <dbReference type="Pfam" id="PF00199"/>
    </source>
</evidence>
<dbReference type="PANTHER" id="PTHR36195">
    <property type="entry name" value="DOMAIN PROTEIN, PUTATIVE (AFU_ORTHOLOGUE AFUA_5G01990)-RELATED-RELATED"/>
    <property type="match status" value="1"/>
</dbReference>
<accession>A0A099GKY7</accession>
<reference evidence="2 3" key="1">
    <citation type="submission" date="2014-09" db="EMBL/GenBank/DDBJ databases">
        <authorList>
            <person name="McGinnis J.M."/>
            <person name="Wolfgang W.J."/>
        </authorList>
    </citation>
    <scope>NUCLEOTIDE SEQUENCE [LARGE SCALE GENOMIC DNA]</scope>
    <source>
        <strain evidence="2 3">5503</strain>
    </source>
</reference>
<dbReference type="SUPFAM" id="SSF56634">
    <property type="entry name" value="Heme-dependent catalase-like"/>
    <property type="match status" value="1"/>
</dbReference>